<gene>
    <name evidence="1" type="ORF">METZ01_LOCUS419212</name>
</gene>
<evidence type="ECO:0000313" key="1">
    <source>
        <dbReference type="EMBL" id="SVD66358.1"/>
    </source>
</evidence>
<protein>
    <submittedName>
        <fullName evidence="1">Uncharacterized protein</fullName>
    </submittedName>
</protein>
<organism evidence="1">
    <name type="scientific">marine metagenome</name>
    <dbReference type="NCBI Taxonomy" id="408172"/>
    <lineage>
        <taxon>unclassified sequences</taxon>
        <taxon>metagenomes</taxon>
        <taxon>ecological metagenomes</taxon>
    </lineage>
</organism>
<accession>A0A382X7N5</accession>
<reference evidence="1" key="1">
    <citation type="submission" date="2018-05" db="EMBL/GenBank/DDBJ databases">
        <authorList>
            <person name="Lanie J.A."/>
            <person name="Ng W.-L."/>
            <person name="Kazmierczak K.M."/>
            <person name="Andrzejewski T.M."/>
            <person name="Davidsen T.M."/>
            <person name="Wayne K.J."/>
            <person name="Tettelin H."/>
            <person name="Glass J.I."/>
            <person name="Rusch D."/>
            <person name="Podicherti R."/>
            <person name="Tsui H.-C.T."/>
            <person name="Winkler M.E."/>
        </authorList>
    </citation>
    <scope>NUCLEOTIDE SEQUENCE</scope>
</reference>
<dbReference type="EMBL" id="UINC01165134">
    <property type="protein sequence ID" value="SVD66358.1"/>
    <property type="molecule type" value="Genomic_DNA"/>
</dbReference>
<sequence length="31" mass="3466">MLAIAQSQSTYHYLNWIPSEQGPLVTHHGSV</sequence>
<proteinExistence type="predicted"/>
<name>A0A382X7N5_9ZZZZ</name>
<feature type="non-terminal residue" evidence="1">
    <location>
        <position position="31"/>
    </location>
</feature>
<dbReference type="AlphaFoldDB" id="A0A382X7N5"/>